<dbReference type="Proteomes" id="UP000649617">
    <property type="component" value="Unassembled WGS sequence"/>
</dbReference>
<sequence length="59" mass="6362">MDRSSSPRRRGESDLGSDMRKSRSPSAALRKSSPKSSPAYEMEMEEGKLAEGGFANGVV</sequence>
<evidence type="ECO:0000256" key="1">
    <source>
        <dbReference type="SAM" id="MobiDB-lite"/>
    </source>
</evidence>
<protein>
    <submittedName>
        <fullName evidence="2">Uncharacterized protein</fullName>
    </submittedName>
</protein>
<evidence type="ECO:0000313" key="3">
    <source>
        <dbReference type="Proteomes" id="UP000649617"/>
    </source>
</evidence>
<accession>A0A812XKZ9</accession>
<comment type="caution">
    <text evidence="2">The sequence shown here is derived from an EMBL/GenBank/DDBJ whole genome shotgun (WGS) entry which is preliminary data.</text>
</comment>
<reference evidence="2" key="1">
    <citation type="submission" date="2021-02" db="EMBL/GenBank/DDBJ databases">
        <authorList>
            <person name="Dougan E. K."/>
            <person name="Rhodes N."/>
            <person name="Thang M."/>
            <person name="Chan C."/>
        </authorList>
    </citation>
    <scope>NUCLEOTIDE SEQUENCE</scope>
</reference>
<dbReference type="EMBL" id="CAJNIZ010046173">
    <property type="protein sequence ID" value="CAE7741808.1"/>
    <property type="molecule type" value="Genomic_DNA"/>
</dbReference>
<feature type="region of interest" description="Disordered" evidence="1">
    <location>
        <begin position="1"/>
        <end position="59"/>
    </location>
</feature>
<dbReference type="AlphaFoldDB" id="A0A812XKZ9"/>
<organism evidence="2 3">
    <name type="scientific">Symbiodinium pilosum</name>
    <name type="common">Dinoflagellate</name>
    <dbReference type="NCBI Taxonomy" id="2952"/>
    <lineage>
        <taxon>Eukaryota</taxon>
        <taxon>Sar</taxon>
        <taxon>Alveolata</taxon>
        <taxon>Dinophyceae</taxon>
        <taxon>Suessiales</taxon>
        <taxon>Symbiodiniaceae</taxon>
        <taxon>Symbiodinium</taxon>
    </lineage>
</organism>
<keyword evidence="3" id="KW-1185">Reference proteome</keyword>
<gene>
    <name evidence="2" type="ORF">SPIL2461_LOCUS21357</name>
</gene>
<evidence type="ECO:0000313" key="2">
    <source>
        <dbReference type="EMBL" id="CAE7741808.1"/>
    </source>
</evidence>
<feature type="compositionally biased region" description="Basic and acidic residues" evidence="1">
    <location>
        <begin position="1"/>
        <end position="21"/>
    </location>
</feature>
<proteinExistence type="predicted"/>
<name>A0A812XKZ9_SYMPI</name>